<dbReference type="AlphaFoldDB" id="A0A5M9JA22"/>
<name>A0A5M9JA22_MONFR</name>
<comment type="caution">
    <text evidence="2">The sequence shown here is derived from an EMBL/GenBank/DDBJ whole genome shotgun (WGS) entry which is preliminary data.</text>
</comment>
<dbReference type="Proteomes" id="UP000322873">
    <property type="component" value="Unassembled WGS sequence"/>
</dbReference>
<evidence type="ECO:0000256" key="1">
    <source>
        <dbReference type="SAM" id="MobiDB-lite"/>
    </source>
</evidence>
<reference evidence="2 3" key="1">
    <citation type="submission" date="2019-06" db="EMBL/GenBank/DDBJ databases">
        <title>Genome Sequence of the Brown Rot Fungal Pathogen Monilinia fructicola.</title>
        <authorList>
            <person name="De Miccolis Angelini R.M."/>
            <person name="Landi L."/>
            <person name="Abate D."/>
            <person name="Pollastro S."/>
            <person name="Romanazzi G."/>
            <person name="Faretra F."/>
        </authorList>
    </citation>
    <scope>NUCLEOTIDE SEQUENCE [LARGE SCALE GENOMIC DNA]</scope>
    <source>
        <strain evidence="2 3">Mfrc123</strain>
    </source>
</reference>
<organism evidence="2 3">
    <name type="scientific">Monilinia fructicola</name>
    <name type="common">Brown rot fungus</name>
    <name type="synonym">Ciboria fructicola</name>
    <dbReference type="NCBI Taxonomy" id="38448"/>
    <lineage>
        <taxon>Eukaryota</taxon>
        <taxon>Fungi</taxon>
        <taxon>Dikarya</taxon>
        <taxon>Ascomycota</taxon>
        <taxon>Pezizomycotina</taxon>
        <taxon>Leotiomycetes</taxon>
        <taxon>Helotiales</taxon>
        <taxon>Sclerotiniaceae</taxon>
        <taxon>Monilinia</taxon>
    </lineage>
</organism>
<feature type="region of interest" description="Disordered" evidence="1">
    <location>
        <begin position="38"/>
        <end position="116"/>
    </location>
</feature>
<proteinExistence type="predicted"/>
<feature type="compositionally biased region" description="Basic and acidic residues" evidence="1">
    <location>
        <begin position="83"/>
        <end position="92"/>
    </location>
</feature>
<sequence length="116" mass="13185">MNTYPIDIKINLSIKYQIQKMAYQENEQRARYAAPLIQRESELTTGTYDDLGHGRIRDDISGAGSQDVNERQTGPEPAVTHAYFDDTSHNLRTDTTTGYHQFPPLSEHAQNSPVYL</sequence>
<gene>
    <name evidence="2" type="ORF">EYC84_008705</name>
</gene>
<evidence type="ECO:0000313" key="3">
    <source>
        <dbReference type="Proteomes" id="UP000322873"/>
    </source>
</evidence>
<feature type="compositionally biased region" description="Basic and acidic residues" evidence="1">
    <location>
        <begin position="50"/>
        <end position="60"/>
    </location>
</feature>
<keyword evidence="3" id="KW-1185">Reference proteome</keyword>
<accession>A0A5M9JA22</accession>
<evidence type="ECO:0000313" key="2">
    <source>
        <dbReference type="EMBL" id="KAA8566101.1"/>
    </source>
</evidence>
<protein>
    <submittedName>
        <fullName evidence="2">Uncharacterized protein</fullName>
    </submittedName>
</protein>
<dbReference type="EMBL" id="VICG01000012">
    <property type="protein sequence ID" value="KAA8566101.1"/>
    <property type="molecule type" value="Genomic_DNA"/>
</dbReference>